<accession>A0ABP6VZZ4</accession>
<dbReference type="Proteomes" id="UP001501222">
    <property type="component" value="Unassembled WGS sequence"/>
</dbReference>
<name>A0ABP6VZZ4_9ACTN</name>
<feature type="region of interest" description="Disordered" evidence="1">
    <location>
        <begin position="1"/>
        <end position="23"/>
    </location>
</feature>
<evidence type="ECO:0000313" key="3">
    <source>
        <dbReference type="Proteomes" id="UP001501222"/>
    </source>
</evidence>
<sequence>MMSTAACGGSDDPKPAGKADKPAAALSQADFATKVPAALQEKSTFHAVATTTDEDGPVVTTSDLKVTAAGTDLAATTDQGLTVLRIGGKFYGKGEGLSENNAKPWKVWDPAAGAKDPMAVLTGVQLQIQSAAALTHQLLAGAAYATKFTSTEAPAADGASMTEYTITIDAPKAAAAKALGDYLTPAVVTAQKINEVTALVLVDQNNLPHKLDFTFGTAKESVQFTKFGDPLTITAPPAAQIDG</sequence>
<dbReference type="Gene3D" id="2.50.20.20">
    <property type="match status" value="1"/>
</dbReference>
<organism evidence="2 3">
    <name type="scientific">Kribbella ginsengisoli</name>
    <dbReference type="NCBI Taxonomy" id="363865"/>
    <lineage>
        <taxon>Bacteria</taxon>
        <taxon>Bacillati</taxon>
        <taxon>Actinomycetota</taxon>
        <taxon>Actinomycetes</taxon>
        <taxon>Propionibacteriales</taxon>
        <taxon>Kribbellaceae</taxon>
        <taxon>Kribbella</taxon>
    </lineage>
</organism>
<dbReference type="EMBL" id="BAABAA010000001">
    <property type="protein sequence ID" value="GAA3542511.1"/>
    <property type="molecule type" value="Genomic_DNA"/>
</dbReference>
<keyword evidence="3" id="KW-1185">Reference proteome</keyword>
<evidence type="ECO:0000256" key="1">
    <source>
        <dbReference type="SAM" id="MobiDB-lite"/>
    </source>
</evidence>
<comment type="caution">
    <text evidence="2">The sequence shown here is derived from an EMBL/GenBank/DDBJ whole genome shotgun (WGS) entry which is preliminary data.</text>
</comment>
<reference evidence="3" key="1">
    <citation type="journal article" date="2019" name="Int. J. Syst. Evol. Microbiol.">
        <title>The Global Catalogue of Microorganisms (GCM) 10K type strain sequencing project: providing services to taxonomists for standard genome sequencing and annotation.</title>
        <authorList>
            <consortium name="The Broad Institute Genomics Platform"/>
            <consortium name="The Broad Institute Genome Sequencing Center for Infectious Disease"/>
            <person name="Wu L."/>
            <person name="Ma J."/>
        </authorList>
    </citation>
    <scope>NUCLEOTIDE SEQUENCE [LARGE SCALE GENOMIC DNA]</scope>
    <source>
        <strain evidence="3">JCM 16928</strain>
    </source>
</reference>
<dbReference type="SUPFAM" id="SSF89392">
    <property type="entry name" value="Prokaryotic lipoproteins and lipoprotein localization factors"/>
    <property type="match status" value="1"/>
</dbReference>
<feature type="compositionally biased region" description="Basic and acidic residues" evidence="1">
    <location>
        <begin position="11"/>
        <end position="21"/>
    </location>
</feature>
<protein>
    <recommendedName>
        <fullName evidence="4">LppX_LprAFG lipoprotein</fullName>
    </recommendedName>
</protein>
<dbReference type="InterPro" id="IPR029046">
    <property type="entry name" value="LolA/LolB/LppX"/>
</dbReference>
<evidence type="ECO:0008006" key="4">
    <source>
        <dbReference type="Google" id="ProtNLM"/>
    </source>
</evidence>
<proteinExistence type="predicted"/>
<gene>
    <name evidence="2" type="ORF">GCM10022235_07810</name>
</gene>
<evidence type="ECO:0000313" key="2">
    <source>
        <dbReference type="EMBL" id="GAA3542511.1"/>
    </source>
</evidence>